<evidence type="ECO:0000256" key="1">
    <source>
        <dbReference type="SAM" id="MobiDB-lite"/>
    </source>
</evidence>
<sequence length="271" mass="31444">MESVVEHGIARSPKTTGMGRTEEDTELGARLSKSAEEATEGIEAISRALKSTKAPLGERTMELRASSEERLHQEMEPRIPVRERTAEATRGFPVETRWAGRMDAEERVGEGQEFPRDRAGCWAPKRDEEGTLRRRELAEKRPTEIGGGPRRWARRETSSTWVQEEAVGRNVGGFRDIWGGFRGQDPMRWEREDRGDRCRREEEPWGPPRARSWMKDLDPAWYKPYDPTINGPAANPYFRRYDDRRVPYYNVNLELESLYFNGRDVIKFVEK</sequence>
<proteinExistence type="predicted"/>
<feature type="compositionally biased region" description="Basic and acidic residues" evidence="1">
    <location>
        <begin position="64"/>
        <end position="87"/>
    </location>
</feature>
<dbReference type="Proteomes" id="UP000265515">
    <property type="component" value="Unassembled WGS sequence"/>
</dbReference>
<feature type="region of interest" description="Disordered" evidence="1">
    <location>
        <begin position="64"/>
        <end position="127"/>
    </location>
</feature>
<organism evidence="2 3">
    <name type="scientific">Chara braunii</name>
    <name type="common">Braun's stonewort</name>
    <dbReference type="NCBI Taxonomy" id="69332"/>
    <lineage>
        <taxon>Eukaryota</taxon>
        <taxon>Viridiplantae</taxon>
        <taxon>Streptophyta</taxon>
        <taxon>Charophyceae</taxon>
        <taxon>Charales</taxon>
        <taxon>Characeae</taxon>
        <taxon>Chara</taxon>
    </lineage>
</organism>
<reference evidence="2 3" key="1">
    <citation type="journal article" date="2018" name="Cell">
        <title>The Chara Genome: Secondary Complexity and Implications for Plant Terrestrialization.</title>
        <authorList>
            <person name="Nishiyama T."/>
            <person name="Sakayama H."/>
            <person name="Vries J.D."/>
            <person name="Buschmann H."/>
            <person name="Saint-Marcoux D."/>
            <person name="Ullrich K.K."/>
            <person name="Haas F.B."/>
            <person name="Vanderstraeten L."/>
            <person name="Becker D."/>
            <person name="Lang D."/>
            <person name="Vosolsobe S."/>
            <person name="Rombauts S."/>
            <person name="Wilhelmsson P.K.I."/>
            <person name="Janitza P."/>
            <person name="Kern R."/>
            <person name="Heyl A."/>
            <person name="Rumpler F."/>
            <person name="Villalobos L.I.A.C."/>
            <person name="Clay J.M."/>
            <person name="Skokan R."/>
            <person name="Toyoda A."/>
            <person name="Suzuki Y."/>
            <person name="Kagoshima H."/>
            <person name="Schijlen E."/>
            <person name="Tajeshwar N."/>
            <person name="Catarino B."/>
            <person name="Hetherington A.J."/>
            <person name="Saltykova A."/>
            <person name="Bonnot C."/>
            <person name="Breuninger H."/>
            <person name="Symeonidi A."/>
            <person name="Radhakrishnan G.V."/>
            <person name="Van Nieuwerburgh F."/>
            <person name="Deforce D."/>
            <person name="Chang C."/>
            <person name="Karol K.G."/>
            <person name="Hedrich R."/>
            <person name="Ulvskov P."/>
            <person name="Glockner G."/>
            <person name="Delwiche C.F."/>
            <person name="Petrasek J."/>
            <person name="Van de Peer Y."/>
            <person name="Friml J."/>
            <person name="Beilby M."/>
            <person name="Dolan L."/>
            <person name="Kohara Y."/>
            <person name="Sugano S."/>
            <person name="Fujiyama A."/>
            <person name="Delaux P.-M."/>
            <person name="Quint M."/>
            <person name="TheiBen G."/>
            <person name="Hagemann M."/>
            <person name="Harholt J."/>
            <person name="Dunand C."/>
            <person name="Zachgo S."/>
            <person name="Langdale J."/>
            <person name="Maumus F."/>
            <person name="Straeten D.V.D."/>
            <person name="Gould S.B."/>
            <person name="Rensing S.A."/>
        </authorList>
    </citation>
    <scope>NUCLEOTIDE SEQUENCE [LARGE SCALE GENOMIC DNA]</scope>
    <source>
        <strain evidence="2 3">S276</strain>
    </source>
</reference>
<feature type="compositionally biased region" description="Basic and acidic residues" evidence="1">
    <location>
        <begin position="98"/>
        <end position="127"/>
    </location>
</feature>
<dbReference type="Gramene" id="GBG93246">
    <property type="protein sequence ID" value="GBG93246"/>
    <property type="gene ID" value="CBR_g61651"/>
</dbReference>
<name>A0A388MFA7_CHABU</name>
<accession>A0A388MFA7</accession>
<keyword evidence="3" id="KW-1185">Reference proteome</keyword>
<gene>
    <name evidence="2" type="ORF">CBR_g61651</name>
</gene>
<feature type="region of interest" description="Disordered" evidence="1">
    <location>
        <begin position="1"/>
        <end position="38"/>
    </location>
</feature>
<dbReference type="EMBL" id="BFEA01001333">
    <property type="protein sequence ID" value="GBG93246.1"/>
    <property type="molecule type" value="Genomic_DNA"/>
</dbReference>
<evidence type="ECO:0000313" key="3">
    <source>
        <dbReference type="Proteomes" id="UP000265515"/>
    </source>
</evidence>
<protein>
    <submittedName>
        <fullName evidence="2">Uncharacterized protein</fullName>
    </submittedName>
</protein>
<dbReference type="AlphaFoldDB" id="A0A388MFA7"/>
<comment type="caution">
    <text evidence="2">The sequence shown here is derived from an EMBL/GenBank/DDBJ whole genome shotgun (WGS) entry which is preliminary data.</text>
</comment>
<evidence type="ECO:0000313" key="2">
    <source>
        <dbReference type="EMBL" id="GBG93246.1"/>
    </source>
</evidence>